<dbReference type="EMBL" id="VSRR010070875">
    <property type="protein sequence ID" value="MPC86232.1"/>
    <property type="molecule type" value="Genomic_DNA"/>
</dbReference>
<dbReference type="Proteomes" id="UP000324222">
    <property type="component" value="Unassembled WGS sequence"/>
</dbReference>
<reference evidence="1 2" key="1">
    <citation type="submission" date="2019-05" db="EMBL/GenBank/DDBJ databases">
        <title>Another draft genome of Portunus trituberculatus and its Hox gene families provides insights of decapod evolution.</title>
        <authorList>
            <person name="Jeong J.-H."/>
            <person name="Song I."/>
            <person name="Kim S."/>
            <person name="Choi T."/>
            <person name="Kim D."/>
            <person name="Ryu S."/>
            <person name="Kim W."/>
        </authorList>
    </citation>
    <scope>NUCLEOTIDE SEQUENCE [LARGE SCALE GENOMIC DNA]</scope>
    <source>
        <tissue evidence="1">Muscle</tissue>
    </source>
</reference>
<evidence type="ECO:0000313" key="2">
    <source>
        <dbReference type="Proteomes" id="UP000324222"/>
    </source>
</evidence>
<accession>A0A5B7IQY6</accession>
<keyword evidence="2" id="KW-1185">Reference proteome</keyword>
<dbReference type="AlphaFoldDB" id="A0A5B7IQY6"/>
<comment type="caution">
    <text evidence="1">The sequence shown here is derived from an EMBL/GenBank/DDBJ whole genome shotgun (WGS) entry which is preliminary data.</text>
</comment>
<name>A0A5B7IQY6_PORTR</name>
<evidence type="ECO:0000313" key="1">
    <source>
        <dbReference type="EMBL" id="MPC86232.1"/>
    </source>
</evidence>
<protein>
    <submittedName>
        <fullName evidence="1">Uncharacterized protein</fullName>
    </submittedName>
</protein>
<sequence>MCRQSEKGEGSAKELLEAATVKQQITLVSENLLNRWQMSMYTSIHDNLWKQHEGEEIPEAAFLKSCSSISLPHTNTSLFLNE</sequence>
<proteinExistence type="predicted"/>
<organism evidence="1 2">
    <name type="scientific">Portunus trituberculatus</name>
    <name type="common">Swimming crab</name>
    <name type="synonym">Neptunus trituberculatus</name>
    <dbReference type="NCBI Taxonomy" id="210409"/>
    <lineage>
        <taxon>Eukaryota</taxon>
        <taxon>Metazoa</taxon>
        <taxon>Ecdysozoa</taxon>
        <taxon>Arthropoda</taxon>
        <taxon>Crustacea</taxon>
        <taxon>Multicrustacea</taxon>
        <taxon>Malacostraca</taxon>
        <taxon>Eumalacostraca</taxon>
        <taxon>Eucarida</taxon>
        <taxon>Decapoda</taxon>
        <taxon>Pleocyemata</taxon>
        <taxon>Brachyura</taxon>
        <taxon>Eubrachyura</taxon>
        <taxon>Portunoidea</taxon>
        <taxon>Portunidae</taxon>
        <taxon>Portuninae</taxon>
        <taxon>Portunus</taxon>
    </lineage>
</organism>
<gene>
    <name evidence="1" type="ORF">E2C01_081053</name>
</gene>